<dbReference type="AlphaFoldDB" id="A0AA41X9W2"/>
<evidence type="ECO:0000256" key="16">
    <source>
        <dbReference type="SAM" id="Phobius"/>
    </source>
</evidence>
<keyword evidence="11 16" id="KW-1133">Transmembrane helix</keyword>
<keyword evidence="12" id="KW-0902">Two-component regulatory system</keyword>
<dbReference type="PROSITE" id="PS50110">
    <property type="entry name" value="RESPONSE_REGULATORY"/>
    <property type="match status" value="1"/>
</dbReference>
<feature type="transmembrane region" description="Helical" evidence="16">
    <location>
        <begin position="379"/>
        <end position="399"/>
    </location>
</feature>
<evidence type="ECO:0000256" key="9">
    <source>
        <dbReference type="ARBA" id="ARBA00022777"/>
    </source>
</evidence>
<dbReference type="GO" id="GO:0005886">
    <property type="term" value="C:plasma membrane"/>
    <property type="evidence" value="ECO:0007669"/>
    <property type="project" value="UniProtKB-SubCell"/>
</dbReference>
<dbReference type="GO" id="GO:0005524">
    <property type="term" value="F:ATP binding"/>
    <property type="evidence" value="ECO:0007669"/>
    <property type="project" value="UniProtKB-KW"/>
</dbReference>
<keyword evidence="4" id="KW-1003">Cell membrane</keyword>
<evidence type="ECO:0000256" key="7">
    <source>
        <dbReference type="ARBA" id="ARBA00022692"/>
    </source>
</evidence>
<evidence type="ECO:0000259" key="17">
    <source>
        <dbReference type="PROSITE" id="PS50109"/>
    </source>
</evidence>
<comment type="catalytic activity">
    <reaction evidence="1">
        <text>ATP + protein L-histidine = ADP + protein N-phospho-L-histidine.</text>
        <dbReference type="EC" id="2.7.13.3"/>
    </reaction>
</comment>
<dbReference type="InterPro" id="IPR005467">
    <property type="entry name" value="His_kinase_dom"/>
</dbReference>
<keyword evidence="20" id="KW-1185">Reference proteome</keyword>
<dbReference type="Pfam" id="PF00512">
    <property type="entry name" value="HisKA"/>
    <property type="match status" value="1"/>
</dbReference>
<feature type="domain" description="Response regulatory" evidence="18">
    <location>
        <begin position="860"/>
        <end position="977"/>
    </location>
</feature>
<dbReference type="GO" id="GO:0000155">
    <property type="term" value="F:phosphorelay sensor kinase activity"/>
    <property type="evidence" value="ECO:0007669"/>
    <property type="project" value="InterPro"/>
</dbReference>
<dbReference type="InterPro" id="IPR011006">
    <property type="entry name" value="CheY-like_superfamily"/>
</dbReference>
<feature type="modified residue" description="4-aspartylphosphate" evidence="14">
    <location>
        <position position="910"/>
    </location>
</feature>
<dbReference type="FunFam" id="1.10.287.130:FF:000038">
    <property type="entry name" value="Sensory transduction histidine kinase"/>
    <property type="match status" value="1"/>
</dbReference>
<gene>
    <name evidence="19" type="ORF">NK662_05970</name>
</gene>
<dbReference type="Gene3D" id="3.30.450.20">
    <property type="entry name" value="PAS domain"/>
    <property type="match status" value="2"/>
</dbReference>
<comment type="subcellular location">
    <subcellularLocation>
        <location evidence="2">Cell membrane</location>
        <topology evidence="2">Multi-pass membrane protein</topology>
    </subcellularLocation>
</comment>
<dbReference type="InterPro" id="IPR003594">
    <property type="entry name" value="HATPase_dom"/>
</dbReference>
<dbReference type="Pfam" id="PF02518">
    <property type="entry name" value="HATPase_c"/>
    <property type="match status" value="1"/>
</dbReference>
<feature type="domain" description="Histidine kinase" evidence="17">
    <location>
        <begin position="616"/>
        <end position="836"/>
    </location>
</feature>
<dbReference type="SMART" id="SM00388">
    <property type="entry name" value="HisKA"/>
    <property type="match status" value="1"/>
</dbReference>
<dbReference type="PANTHER" id="PTHR43047:SF72">
    <property type="entry name" value="OSMOSENSING HISTIDINE PROTEIN KINASE SLN1"/>
    <property type="match status" value="1"/>
</dbReference>
<name>A0AA41X9W2_9BACI</name>
<dbReference type="Pfam" id="PF00072">
    <property type="entry name" value="Response_reg"/>
    <property type="match status" value="1"/>
</dbReference>
<keyword evidence="10 19" id="KW-0067">ATP-binding</keyword>
<evidence type="ECO:0000256" key="2">
    <source>
        <dbReference type="ARBA" id="ARBA00004651"/>
    </source>
</evidence>
<evidence type="ECO:0000256" key="13">
    <source>
        <dbReference type="ARBA" id="ARBA00023136"/>
    </source>
</evidence>
<dbReference type="CDD" id="cd16922">
    <property type="entry name" value="HATPase_EvgS-ArcB-TorS-like"/>
    <property type="match status" value="1"/>
</dbReference>
<evidence type="ECO:0000313" key="20">
    <source>
        <dbReference type="Proteomes" id="UP001156102"/>
    </source>
</evidence>
<dbReference type="PRINTS" id="PR00344">
    <property type="entry name" value="BCTRLSENSOR"/>
</dbReference>
<dbReference type="InterPro" id="IPR035965">
    <property type="entry name" value="PAS-like_dom_sf"/>
</dbReference>
<accession>A0AA41X9W2</accession>
<organism evidence="19 20">
    <name type="scientific">Ectobacillus ponti</name>
    <dbReference type="NCBI Taxonomy" id="2961894"/>
    <lineage>
        <taxon>Bacteria</taxon>
        <taxon>Bacillati</taxon>
        <taxon>Bacillota</taxon>
        <taxon>Bacilli</taxon>
        <taxon>Bacillales</taxon>
        <taxon>Bacillaceae</taxon>
        <taxon>Ectobacillus</taxon>
    </lineage>
</organism>
<evidence type="ECO:0000256" key="6">
    <source>
        <dbReference type="ARBA" id="ARBA00022679"/>
    </source>
</evidence>
<dbReference type="Gene3D" id="3.40.50.2300">
    <property type="match status" value="1"/>
</dbReference>
<dbReference type="Pfam" id="PF02743">
    <property type="entry name" value="dCache_1"/>
    <property type="match status" value="1"/>
</dbReference>
<evidence type="ECO:0000256" key="5">
    <source>
        <dbReference type="ARBA" id="ARBA00022553"/>
    </source>
</evidence>
<evidence type="ECO:0000256" key="12">
    <source>
        <dbReference type="ARBA" id="ARBA00023012"/>
    </source>
</evidence>
<dbReference type="Proteomes" id="UP001156102">
    <property type="component" value="Unassembled WGS sequence"/>
</dbReference>
<evidence type="ECO:0000256" key="10">
    <source>
        <dbReference type="ARBA" id="ARBA00022840"/>
    </source>
</evidence>
<keyword evidence="9" id="KW-0418">Kinase</keyword>
<dbReference type="CDD" id="cd00082">
    <property type="entry name" value="HisKA"/>
    <property type="match status" value="1"/>
</dbReference>
<evidence type="ECO:0000313" key="19">
    <source>
        <dbReference type="EMBL" id="MCP8968086.1"/>
    </source>
</evidence>
<dbReference type="SUPFAM" id="SSF47384">
    <property type="entry name" value="Homodimeric domain of signal transducing histidine kinase"/>
    <property type="match status" value="1"/>
</dbReference>
<dbReference type="Gene3D" id="1.10.287.130">
    <property type="match status" value="1"/>
</dbReference>
<evidence type="ECO:0000256" key="1">
    <source>
        <dbReference type="ARBA" id="ARBA00000085"/>
    </source>
</evidence>
<reference evidence="19" key="1">
    <citation type="submission" date="2022-07" db="EMBL/GenBank/DDBJ databases">
        <authorList>
            <person name="Li W.-J."/>
            <person name="Deng Q.-Q."/>
        </authorList>
    </citation>
    <scope>NUCLEOTIDE SEQUENCE</scope>
    <source>
        <strain evidence="19">SYSU M60031</strain>
    </source>
</reference>
<dbReference type="RefSeq" id="WP_254757986.1">
    <property type="nucleotide sequence ID" value="NZ_JANCLT010000002.1"/>
</dbReference>
<protein>
    <recommendedName>
        <fullName evidence="3">histidine kinase</fullName>
        <ecNumber evidence="3">2.7.13.3</ecNumber>
    </recommendedName>
</protein>
<dbReference type="InterPro" id="IPR036890">
    <property type="entry name" value="HATPase_C_sf"/>
</dbReference>
<dbReference type="FunFam" id="3.30.565.10:FF:000006">
    <property type="entry name" value="Sensor histidine kinase WalK"/>
    <property type="match status" value="1"/>
</dbReference>
<keyword evidence="8" id="KW-0547">Nucleotide-binding</keyword>
<comment type="caution">
    <text evidence="19">The sequence shown here is derived from an EMBL/GenBank/DDBJ whole genome shotgun (WGS) entry which is preliminary data.</text>
</comment>
<dbReference type="EC" id="2.7.13.3" evidence="3"/>
<dbReference type="InterPro" id="IPR033479">
    <property type="entry name" value="dCache_1"/>
</dbReference>
<evidence type="ECO:0000256" key="11">
    <source>
        <dbReference type="ARBA" id="ARBA00022989"/>
    </source>
</evidence>
<keyword evidence="15" id="KW-0175">Coiled coil</keyword>
<proteinExistence type="predicted"/>
<dbReference type="PANTHER" id="PTHR43047">
    <property type="entry name" value="TWO-COMPONENT HISTIDINE PROTEIN KINASE"/>
    <property type="match status" value="1"/>
</dbReference>
<dbReference type="SMART" id="SM00448">
    <property type="entry name" value="REC"/>
    <property type="match status" value="1"/>
</dbReference>
<evidence type="ECO:0000256" key="3">
    <source>
        <dbReference type="ARBA" id="ARBA00012438"/>
    </source>
</evidence>
<feature type="transmembrane region" description="Helical" evidence="16">
    <location>
        <begin position="12"/>
        <end position="35"/>
    </location>
</feature>
<evidence type="ECO:0000256" key="4">
    <source>
        <dbReference type="ARBA" id="ARBA00022475"/>
    </source>
</evidence>
<keyword evidence="6" id="KW-0808">Transferase</keyword>
<keyword evidence="13 16" id="KW-0472">Membrane</keyword>
<dbReference type="SMART" id="SM00387">
    <property type="entry name" value="HATPase_c"/>
    <property type="match status" value="1"/>
</dbReference>
<sequence>MRKKKTLFRWIWHAYAKSAIIPLIVIELAFLAIYFTSNSWIKNKNQEASHGEAKVYLQELVGLEAKEVQKQLQGVSNLTRIYQKQTEAALKSPEAVIPPEDAKRLAYAPNGAYYTTSGRPGGSAVFYSGYVPVGAPERQKLAKLLPLQGIMKDLQESDPLVASIYFNTYDSLNIIYPYFSVLEQYPSKMDIATYNFYYEADAAHNPEQRTKWTDVYLDPAGHGWMASSIAPVYNGSKLEGVVGLDITVDTIIKTILKLHVPWNGYALLVGKDGTIIGLPETGEKEWKLQELTSHQYKEAVQQDTTKPDEFNIYKRKDTDAFASSIRTKQDGALDVTFNKEQKVVSWTTIPETGWKLLVMVPESEVYKDINLFNQALNRVGTWMTIGLVIFYLLFFAWLYRRAKAMSFHMAGALSAINRGLQRIVEEDYRKDYPELQGDHYDVVELEETASLLGGLTEELSGAKAGLLEANAEIQQRERELRALVNSIDDVILVLNEKGYVLNILTQQQHRFRTPIEELVGRHLSRVIGEETSAAKILEKCQAAAQANSSEVLDFSLAASGLYYQARISPIQLERQEMHFAVVIHETTEQRKAQLALLQAKEEAEKANRAKSQFLSQMSHELRTPLNAILGFAQILEMDPLEPLQEGQKESVTEIYKAGNHLLDLINEILDLAKIEAGKVSLELEPVDYCSLMAECKKLIQPLAQKRGIAIAESAAGQEALYVQANEVKLKQVLLNLLSNAVKYNREQGSIEIRSEVMDGTRMRVSVADTGYGVPLQDQERIFEPFQRYTHDDRFVEGTGIGLTVSKQLIQLMGGSIGVESEEGVGSTFWIELPLQQKQEQPPAEQEDALAAPISKGTVYRILYIEDTDHNMRLVDRILKGQPDLELIGAKSGWEGLQLIEQQLPDVILTDIHLPDIDGFEILQHMKLDGRTKDIPVIAVSANAMPQDIERGMQMGFYAYLTKPLRVRELLQTIRDALQA</sequence>
<evidence type="ECO:0000256" key="14">
    <source>
        <dbReference type="PROSITE-ProRule" id="PRU00169"/>
    </source>
</evidence>
<evidence type="ECO:0000256" key="15">
    <source>
        <dbReference type="SAM" id="Coils"/>
    </source>
</evidence>
<keyword evidence="7 16" id="KW-0812">Transmembrane</keyword>
<evidence type="ECO:0000256" key="8">
    <source>
        <dbReference type="ARBA" id="ARBA00022741"/>
    </source>
</evidence>
<feature type="coiled-coil region" evidence="15">
    <location>
        <begin position="589"/>
        <end position="616"/>
    </location>
</feature>
<dbReference type="CDD" id="cd12912">
    <property type="entry name" value="PDC2_MCP_like"/>
    <property type="match status" value="1"/>
</dbReference>
<keyword evidence="5 14" id="KW-0597">Phosphoprotein</keyword>
<dbReference type="InterPro" id="IPR036097">
    <property type="entry name" value="HisK_dim/P_sf"/>
</dbReference>
<dbReference type="InterPro" id="IPR001789">
    <property type="entry name" value="Sig_transdc_resp-reg_receiver"/>
</dbReference>
<dbReference type="EMBL" id="JANCLT010000002">
    <property type="protein sequence ID" value="MCP8968086.1"/>
    <property type="molecule type" value="Genomic_DNA"/>
</dbReference>
<dbReference type="InterPro" id="IPR004358">
    <property type="entry name" value="Sig_transdc_His_kin-like_C"/>
</dbReference>
<dbReference type="SUPFAM" id="SSF55874">
    <property type="entry name" value="ATPase domain of HSP90 chaperone/DNA topoisomerase II/histidine kinase"/>
    <property type="match status" value="1"/>
</dbReference>
<dbReference type="SUPFAM" id="SSF52172">
    <property type="entry name" value="CheY-like"/>
    <property type="match status" value="1"/>
</dbReference>
<evidence type="ECO:0000259" key="18">
    <source>
        <dbReference type="PROSITE" id="PS50110"/>
    </source>
</evidence>
<dbReference type="InterPro" id="IPR003661">
    <property type="entry name" value="HisK_dim/P_dom"/>
</dbReference>
<dbReference type="SUPFAM" id="SSF55785">
    <property type="entry name" value="PYP-like sensor domain (PAS domain)"/>
    <property type="match status" value="1"/>
</dbReference>
<dbReference type="Gene3D" id="3.30.565.10">
    <property type="entry name" value="Histidine kinase-like ATPase, C-terminal domain"/>
    <property type="match status" value="1"/>
</dbReference>
<dbReference type="GO" id="GO:0009927">
    <property type="term" value="F:histidine phosphotransfer kinase activity"/>
    <property type="evidence" value="ECO:0007669"/>
    <property type="project" value="TreeGrafter"/>
</dbReference>
<dbReference type="PROSITE" id="PS50109">
    <property type="entry name" value="HIS_KIN"/>
    <property type="match status" value="1"/>
</dbReference>